<dbReference type="PANTHER" id="PTHR21301:SF13">
    <property type="match status" value="1"/>
</dbReference>
<reference evidence="3" key="1">
    <citation type="journal article" date="2016" name="Nature">
        <title>Genome evolution in the allotetraploid frog Xenopus laevis.</title>
        <authorList>
            <person name="Session A.M."/>
            <person name="Uno Y."/>
            <person name="Kwon T."/>
            <person name="Chapman J.A."/>
            <person name="Toyoda A."/>
            <person name="Takahashi S."/>
            <person name="Fukui A."/>
            <person name="Hikosaka A."/>
            <person name="Suzuki A."/>
            <person name="Kondo M."/>
            <person name="van Heeringen S.J."/>
            <person name="Quigley I."/>
            <person name="Heinz S."/>
            <person name="Ogino H."/>
            <person name="Ochi H."/>
            <person name="Hellsten U."/>
            <person name="Lyons J.B."/>
            <person name="Simakov O."/>
            <person name="Putnam N."/>
            <person name="Stites J."/>
            <person name="Kuroki Y."/>
            <person name="Tanaka T."/>
            <person name="Michiue T."/>
            <person name="Watanabe M."/>
            <person name="Bogdanovic O."/>
            <person name="Lister R."/>
            <person name="Georgiou G."/>
            <person name="Paranjpe S.S."/>
            <person name="van Kruijsbergen I."/>
            <person name="Shu S."/>
            <person name="Carlson J."/>
            <person name="Kinoshita T."/>
            <person name="Ohta Y."/>
            <person name="Mawaribuchi S."/>
            <person name="Jenkins J."/>
            <person name="Grimwood J."/>
            <person name="Schmutz J."/>
            <person name="Mitros T."/>
            <person name="Mozaffari S.V."/>
            <person name="Suzuki Y."/>
            <person name="Haramoto Y."/>
            <person name="Yamamoto T.S."/>
            <person name="Takagi C."/>
            <person name="Heald R."/>
            <person name="Miller K."/>
            <person name="Haudenschild C."/>
            <person name="Kitzman J."/>
            <person name="Nakayama T."/>
            <person name="Izutsu Y."/>
            <person name="Robert J."/>
            <person name="Fortriede J."/>
            <person name="Burns K."/>
            <person name="Lotay V."/>
            <person name="Karimi K."/>
            <person name="Yasuoka Y."/>
            <person name="Dichmann D.S."/>
            <person name="Flajnik M.F."/>
            <person name="Houston D.W."/>
            <person name="Shendure J."/>
            <person name="DuPasquier L."/>
            <person name="Vize P.D."/>
            <person name="Zorn A.M."/>
            <person name="Ito M."/>
            <person name="Marcotte E.M."/>
            <person name="Wallingford J.B."/>
            <person name="Ito Y."/>
            <person name="Asashima M."/>
            <person name="Ueno N."/>
            <person name="Matsuda Y."/>
            <person name="Veenstra G.J."/>
            <person name="Fujiyama A."/>
            <person name="Harland R.M."/>
            <person name="Taira M."/>
            <person name="Rokhsar D.S."/>
        </authorList>
    </citation>
    <scope>NUCLEOTIDE SEQUENCE [LARGE SCALE GENOMIC DNA]</scope>
    <source>
        <strain evidence="3">J</strain>
    </source>
</reference>
<proteinExistence type="predicted"/>
<dbReference type="SUPFAM" id="SSF82771">
    <property type="entry name" value="GIY-YIG endonuclease"/>
    <property type="match status" value="1"/>
</dbReference>
<dbReference type="InterPro" id="IPR035901">
    <property type="entry name" value="GIY-YIG_endonuc_sf"/>
</dbReference>
<name>A0A974DVK7_XENLA</name>
<evidence type="ECO:0000259" key="1">
    <source>
        <dbReference type="PROSITE" id="PS50164"/>
    </source>
</evidence>
<evidence type="ECO:0000313" key="2">
    <source>
        <dbReference type="EMBL" id="OCT98066.1"/>
    </source>
</evidence>
<organism evidence="2 3">
    <name type="scientific">Xenopus laevis</name>
    <name type="common">African clawed frog</name>
    <dbReference type="NCBI Taxonomy" id="8355"/>
    <lineage>
        <taxon>Eukaryota</taxon>
        <taxon>Metazoa</taxon>
        <taxon>Chordata</taxon>
        <taxon>Craniata</taxon>
        <taxon>Vertebrata</taxon>
        <taxon>Euteleostomi</taxon>
        <taxon>Amphibia</taxon>
        <taxon>Batrachia</taxon>
        <taxon>Anura</taxon>
        <taxon>Pipoidea</taxon>
        <taxon>Pipidae</taxon>
        <taxon>Xenopodinae</taxon>
        <taxon>Xenopus</taxon>
        <taxon>Xenopus</taxon>
    </lineage>
</organism>
<sequence length="260" mass="30566">MGYSHNCLKKAYKRALQCDRNQLLIPRKHTGSKTSTNTNKHLIRLIWDYSSQHKEIVNILQKHWHILRQDSELKEVIGESPQITYRRSNILHDRLIHSHCTNLTKKTWLSHNIKGCYRCGNCVACPFVSKRTTFLGRLDIKEYSIKHFINCKTTGIIYVMECICGKRYVGKTKREFKRRIMEHVGDVRNKRNTSIANHINEHHFGDCSIMKFIAVDHIKPTTRIGDIDRKLLQREAEWIYWLNSKTPAGLNEGFMFSPFL</sequence>
<dbReference type="AlphaFoldDB" id="A0A974DVK7"/>
<dbReference type="Proteomes" id="UP000694892">
    <property type="component" value="Chromosome 1S"/>
</dbReference>
<dbReference type="EMBL" id="CM004467">
    <property type="protein sequence ID" value="OCT98066.1"/>
    <property type="molecule type" value="Genomic_DNA"/>
</dbReference>
<feature type="domain" description="GIY-YIG" evidence="1">
    <location>
        <begin position="153"/>
        <end position="248"/>
    </location>
</feature>
<gene>
    <name evidence="2" type="ORF">XELAEV_18010294mg</name>
</gene>
<dbReference type="Pfam" id="PF01541">
    <property type="entry name" value="GIY-YIG"/>
    <property type="match status" value="1"/>
</dbReference>
<dbReference type="PANTHER" id="PTHR21301">
    <property type="entry name" value="REVERSE TRANSCRIPTASE"/>
    <property type="match status" value="1"/>
</dbReference>
<protein>
    <recommendedName>
        <fullName evidence="1">GIY-YIG domain-containing protein</fullName>
    </recommendedName>
</protein>
<dbReference type="Gene3D" id="3.40.1440.10">
    <property type="entry name" value="GIY-YIG endonuclease"/>
    <property type="match status" value="1"/>
</dbReference>
<dbReference type="PROSITE" id="PS50164">
    <property type="entry name" value="GIY_YIG"/>
    <property type="match status" value="1"/>
</dbReference>
<accession>A0A974DVK7</accession>
<dbReference type="InterPro" id="IPR000305">
    <property type="entry name" value="GIY-YIG_endonuc"/>
</dbReference>
<evidence type="ECO:0000313" key="3">
    <source>
        <dbReference type="Proteomes" id="UP000694892"/>
    </source>
</evidence>